<evidence type="ECO:0000313" key="3">
    <source>
        <dbReference type="Proteomes" id="UP001189429"/>
    </source>
</evidence>
<dbReference type="Gene3D" id="3.30.460.10">
    <property type="entry name" value="Beta Polymerase, domain 2"/>
    <property type="match status" value="1"/>
</dbReference>
<dbReference type="Proteomes" id="UP001189429">
    <property type="component" value="Unassembled WGS sequence"/>
</dbReference>
<evidence type="ECO:0000259" key="1">
    <source>
        <dbReference type="Pfam" id="PF01909"/>
    </source>
</evidence>
<dbReference type="PROSITE" id="PS50152">
    <property type="entry name" value="25A_SYNTH_3"/>
    <property type="match status" value="1"/>
</dbReference>
<dbReference type="InterPro" id="IPR043519">
    <property type="entry name" value="NT_sf"/>
</dbReference>
<evidence type="ECO:0000313" key="2">
    <source>
        <dbReference type="EMBL" id="CAK0822927.1"/>
    </source>
</evidence>
<accession>A0ABN9RVZ4</accession>
<sequence length="548" mass="61514">MSGGGAGPAPHLFGLDEVQRYLVVEEAELKAAKQVIDRLVRTLQPLVHPAKVYVGGSFKKGTCLRHDFDVDAVVFLNSFSQEALDLCKRKVKDALSGGQDMVEREGKQILKLKCSMPYAGRTHLPVDLSFTGPGEGQLENLRVDADSPDIHSKPLSFRAFHTQANDDKIIEQLNAFKDFHIRELVLLTKFWKNSLNDSKLTWFKSIHIELACLRAVQDTSAGQGFRMTFGRVLTLIAKGLDNSDLVRSLAIRETYHGLDDTTMHQAKKQARATLSKLGLQSNSAGDTFLFVKPSQIRFTQHKCSPKFSDRDGHGVSIGDTALQLIEGDVHKRDVPMIKVVEHEDGHIYSVDNRRLAVFRLLEIHACTRIVKVQVVATNELHRNEWVNKFSTKTDGRIITVSGPEAWTIGVTAEETTYPLDIKRQQKTKARYDLDDLEPDAEDPLLVEPSANPLKRKKHPVVGAVIVVPRDLKDQILREGYRCSRRRRVPCSHDLSEALRGYKRFYSQRPYAILEVVDLPDGIGADVYKAGYKINTPHLPAGCLEESRQ</sequence>
<proteinExistence type="predicted"/>
<dbReference type="SUPFAM" id="SSF81301">
    <property type="entry name" value="Nucleotidyltransferase"/>
    <property type="match status" value="1"/>
</dbReference>
<organism evidence="2 3">
    <name type="scientific">Prorocentrum cordatum</name>
    <dbReference type="NCBI Taxonomy" id="2364126"/>
    <lineage>
        <taxon>Eukaryota</taxon>
        <taxon>Sar</taxon>
        <taxon>Alveolata</taxon>
        <taxon>Dinophyceae</taxon>
        <taxon>Prorocentrales</taxon>
        <taxon>Prorocentraceae</taxon>
        <taxon>Prorocentrum</taxon>
    </lineage>
</organism>
<dbReference type="Pfam" id="PF01909">
    <property type="entry name" value="NTP_transf_2"/>
    <property type="match status" value="1"/>
</dbReference>
<reference evidence="2" key="1">
    <citation type="submission" date="2023-10" db="EMBL/GenBank/DDBJ databases">
        <authorList>
            <person name="Chen Y."/>
            <person name="Shah S."/>
            <person name="Dougan E. K."/>
            <person name="Thang M."/>
            <person name="Chan C."/>
        </authorList>
    </citation>
    <scope>NUCLEOTIDE SEQUENCE [LARGE SCALE GENOMIC DNA]</scope>
</reference>
<protein>
    <recommendedName>
        <fullName evidence="1">Polymerase nucleotidyl transferase domain-containing protein</fullName>
    </recommendedName>
</protein>
<gene>
    <name evidence="2" type="ORF">PCOR1329_LOCUS23821</name>
</gene>
<feature type="domain" description="Polymerase nucleotidyl transferase" evidence="1">
    <location>
        <begin position="39"/>
        <end position="87"/>
    </location>
</feature>
<comment type="caution">
    <text evidence="2">The sequence shown here is derived from an EMBL/GenBank/DDBJ whole genome shotgun (WGS) entry which is preliminary data.</text>
</comment>
<dbReference type="EMBL" id="CAUYUJ010008114">
    <property type="protein sequence ID" value="CAK0822927.1"/>
    <property type="molecule type" value="Genomic_DNA"/>
</dbReference>
<dbReference type="InterPro" id="IPR002934">
    <property type="entry name" value="Polymerase_NTP_transf_dom"/>
</dbReference>
<keyword evidence="3" id="KW-1185">Reference proteome</keyword>
<name>A0ABN9RVZ4_9DINO</name>